<keyword evidence="1" id="KW-0812">Transmembrane</keyword>
<dbReference type="EMBL" id="FMAR01000004">
    <property type="protein sequence ID" value="SCC16315.1"/>
    <property type="molecule type" value="Genomic_DNA"/>
</dbReference>
<feature type="transmembrane region" description="Helical" evidence="1">
    <location>
        <begin position="521"/>
        <end position="546"/>
    </location>
</feature>
<dbReference type="Gene3D" id="3.30.2090.10">
    <property type="entry name" value="Multidrug efflux transporter AcrB TolC docking domain, DN and DC subdomains"/>
    <property type="match status" value="2"/>
</dbReference>
<protein>
    <submittedName>
        <fullName evidence="2">Multidrug efflux pump subunit AcrB</fullName>
    </submittedName>
</protein>
<feature type="transmembrane region" description="Helical" evidence="1">
    <location>
        <begin position="854"/>
        <end position="873"/>
    </location>
</feature>
<sequence length="1013" mass="112115">MRITEFSVKNYQFTIVIFLMVLALGLTSLLNMPRGEDPPFKVARFTIIAVYPGTSPNDMEKLVAKPIEDKLHELSDIKRIRSDINDGLSVTDLEFDYKTNADDKYNEVVRELNSIRSALPEALLSLDVKKSASSNVNTYQLALTSESATYKQLWDVADALKTQLEKVEDLKKVEIHGYPQQQIRVSIDLEKMAQQRIPLNRIIAAVQAGALNIPGGNIDAGGKRFNIKTNGDYASLAEISNTVITAAGDKMVFLHDLADVRMDDEEPSYITRYNGKRGVFISANEKERTNILQINKAVEPIIADFKKNLPGSMQLEEGFVQARDVEKRLSHFGRDFLIAILLVAITLIPLGWRASSVVMISIPLSIAIGLFLLQMLGFTINQLSIVGMVVALGLLVDDSIVVIENIERYLRQGATPIRAAIDATKQISVAVLGCTAILIVSFLPILFLPEGAGDFIRSLPMAVVTTVLASLFVSLTIVPFLSRLILRSHAHADGNIVLRKLQKAINGSYRPLLHLALGKPYWTLAFAAALFMVSCLLFKVVGFGLFPRSEKPMFLINIETPLGTSLDKTDSVSRFVERELLLHQDIQTVFSNTGKGNPAVYYNQAQHNEAANFAQFFIRLHPIEVPEMERLVDTLRLRFDHYPDAKIEVKQFEQGPAQEAPIAIRLFGDNLDTLRNLSARVEELMHRTPGTIYVNNPLQTYKTDIHLLINKDKAALLGIATSDIDRMVRMGIAGLNVAQYKDEKGDNYFINLSLPRDQHQTLEAFNKIYIPTPGGAMVPLQQLASLEFETSVPQIKHYNKNRYALVTSFVKNGYNTAVTTQQIEAGLQQLQFPSGYNYMMAGEVESSQESFGNLGTIIVITVFAFLGILLLEFKTFKSTLIVLSVIPLGIVGTVAILLITGNTLSFISVIGIIALAGIEVKNSILLVDYTNQLRAGGMDLEAAIQEAGETRFLPIILTTLTAIGGLIPLVMERSPLYSPLAWVLIGGLISSTILTRLVTPVMYKILKPTVQHD</sequence>
<evidence type="ECO:0000256" key="1">
    <source>
        <dbReference type="SAM" id="Phobius"/>
    </source>
</evidence>
<feature type="transmembrane region" description="Helical" evidence="1">
    <location>
        <begin position="952"/>
        <end position="971"/>
    </location>
</feature>
<feature type="transmembrane region" description="Helical" evidence="1">
    <location>
        <begin position="459"/>
        <end position="481"/>
    </location>
</feature>
<name>A0A1C4CB65_9BACT</name>
<feature type="transmembrane region" description="Helical" evidence="1">
    <location>
        <begin position="427"/>
        <end position="447"/>
    </location>
</feature>
<dbReference type="Gene3D" id="3.30.70.1320">
    <property type="entry name" value="Multidrug efflux transporter AcrB pore domain like"/>
    <property type="match status" value="1"/>
</dbReference>
<dbReference type="SUPFAM" id="SSF82693">
    <property type="entry name" value="Multidrug efflux transporter AcrB pore domain, PN1, PN2, PC1 and PC2 subdomains"/>
    <property type="match status" value="3"/>
</dbReference>
<dbReference type="Gene3D" id="3.30.70.1430">
    <property type="entry name" value="Multidrug efflux transporter AcrB pore domain"/>
    <property type="match status" value="2"/>
</dbReference>
<dbReference type="PRINTS" id="PR00702">
    <property type="entry name" value="ACRIFLAVINRP"/>
</dbReference>
<keyword evidence="3" id="KW-1185">Reference proteome</keyword>
<feature type="transmembrane region" description="Helical" evidence="1">
    <location>
        <begin position="977"/>
        <end position="998"/>
    </location>
</feature>
<gene>
    <name evidence="2" type="ORF">GA0116948_10442</name>
</gene>
<keyword evidence="1" id="KW-1133">Transmembrane helix</keyword>
<dbReference type="PANTHER" id="PTHR32063:SF24">
    <property type="entry name" value="CATION EFFLUX SYSTEM (ACRB_ACRD_ACRF FAMILY)"/>
    <property type="match status" value="1"/>
</dbReference>
<accession>A0A1C4CB65</accession>
<dbReference type="Gene3D" id="3.30.70.1440">
    <property type="entry name" value="Multidrug efflux transporter AcrB pore domain"/>
    <property type="match status" value="1"/>
</dbReference>
<dbReference type="RefSeq" id="WP_089710615.1">
    <property type="nucleotide sequence ID" value="NZ_FMAR01000004.1"/>
</dbReference>
<feature type="transmembrane region" description="Helical" evidence="1">
    <location>
        <begin position="880"/>
        <end position="900"/>
    </location>
</feature>
<feature type="transmembrane region" description="Helical" evidence="1">
    <location>
        <begin position="332"/>
        <end position="350"/>
    </location>
</feature>
<dbReference type="Pfam" id="PF00873">
    <property type="entry name" value="ACR_tran"/>
    <property type="match status" value="1"/>
</dbReference>
<keyword evidence="1" id="KW-0472">Membrane</keyword>
<dbReference type="Gene3D" id="1.20.1640.10">
    <property type="entry name" value="Multidrug efflux transporter AcrB transmembrane domain"/>
    <property type="match status" value="2"/>
</dbReference>
<dbReference type="InterPro" id="IPR001036">
    <property type="entry name" value="Acrflvin-R"/>
</dbReference>
<feature type="transmembrane region" description="Helical" evidence="1">
    <location>
        <begin position="357"/>
        <end position="377"/>
    </location>
</feature>
<dbReference type="Proteomes" id="UP000242818">
    <property type="component" value="Unassembled WGS sequence"/>
</dbReference>
<dbReference type="STRING" id="1335309.GA0116948_10442"/>
<reference evidence="2 3" key="1">
    <citation type="submission" date="2016-08" db="EMBL/GenBank/DDBJ databases">
        <authorList>
            <person name="Seilhamer J.J."/>
        </authorList>
    </citation>
    <scope>NUCLEOTIDE SEQUENCE [LARGE SCALE GENOMIC DNA]</scope>
    <source>
        <strain evidence="2 3">A37T2</strain>
    </source>
</reference>
<feature type="transmembrane region" description="Helical" evidence="1">
    <location>
        <begin position="12"/>
        <end position="30"/>
    </location>
</feature>
<dbReference type="GO" id="GO:0042910">
    <property type="term" value="F:xenobiotic transmembrane transporter activity"/>
    <property type="evidence" value="ECO:0007669"/>
    <property type="project" value="TreeGrafter"/>
</dbReference>
<dbReference type="InterPro" id="IPR027463">
    <property type="entry name" value="AcrB_DN_DC_subdom"/>
</dbReference>
<evidence type="ECO:0000313" key="3">
    <source>
        <dbReference type="Proteomes" id="UP000242818"/>
    </source>
</evidence>
<feature type="transmembrane region" description="Helical" evidence="1">
    <location>
        <begin position="383"/>
        <end position="406"/>
    </location>
</feature>
<dbReference type="PANTHER" id="PTHR32063">
    <property type="match status" value="1"/>
</dbReference>
<dbReference type="SUPFAM" id="SSF82714">
    <property type="entry name" value="Multidrug efflux transporter AcrB TolC docking domain, DN and DC subdomains"/>
    <property type="match status" value="2"/>
</dbReference>
<dbReference type="OrthoDB" id="9758234at2"/>
<dbReference type="GO" id="GO:0005886">
    <property type="term" value="C:plasma membrane"/>
    <property type="evidence" value="ECO:0007669"/>
    <property type="project" value="TreeGrafter"/>
</dbReference>
<evidence type="ECO:0000313" key="2">
    <source>
        <dbReference type="EMBL" id="SCC16315.1"/>
    </source>
</evidence>
<proteinExistence type="predicted"/>
<feature type="transmembrane region" description="Helical" evidence="1">
    <location>
        <begin position="906"/>
        <end position="931"/>
    </location>
</feature>
<dbReference type="SUPFAM" id="SSF82866">
    <property type="entry name" value="Multidrug efflux transporter AcrB transmembrane domain"/>
    <property type="match status" value="2"/>
</dbReference>
<dbReference type="AlphaFoldDB" id="A0A1C4CB65"/>
<organism evidence="2 3">
    <name type="scientific">Chitinophaga costaii</name>
    <dbReference type="NCBI Taxonomy" id="1335309"/>
    <lineage>
        <taxon>Bacteria</taxon>
        <taxon>Pseudomonadati</taxon>
        <taxon>Bacteroidota</taxon>
        <taxon>Chitinophagia</taxon>
        <taxon>Chitinophagales</taxon>
        <taxon>Chitinophagaceae</taxon>
        <taxon>Chitinophaga</taxon>
    </lineage>
</organism>